<gene>
    <name evidence="2" type="ORF">RJ640_030468</name>
</gene>
<proteinExistence type="predicted"/>
<dbReference type="Pfam" id="PF12937">
    <property type="entry name" value="F-box-like"/>
    <property type="match status" value="1"/>
</dbReference>
<evidence type="ECO:0000259" key="1">
    <source>
        <dbReference type="SMART" id="SM00256"/>
    </source>
</evidence>
<dbReference type="Proteomes" id="UP001187471">
    <property type="component" value="Unassembled WGS sequence"/>
</dbReference>
<name>A0AA88QE84_9ASTE</name>
<dbReference type="InterPro" id="IPR036047">
    <property type="entry name" value="F-box-like_dom_sf"/>
</dbReference>
<dbReference type="Gene3D" id="1.20.1280.50">
    <property type="match status" value="1"/>
</dbReference>
<dbReference type="AlphaFoldDB" id="A0AA88QE84"/>
<feature type="domain" description="F-box" evidence="1">
    <location>
        <begin position="14"/>
        <end position="55"/>
    </location>
</feature>
<dbReference type="SUPFAM" id="SSF81383">
    <property type="entry name" value="F-box domain"/>
    <property type="match status" value="1"/>
</dbReference>
<comment type="caution">
    <text evidence="2">The sequence shown here is derived from an EMBL/GenBank/DDBJ whole genome shotgun (WGS) entry which is preliminary data.</text>
</comment>
<organism evidence="2 3">
    <name type="scientific">Escallonia rubra</name>
    <dbReference type="NCBI Taxonomy" id="112253"/>
    <lineage>
        <taxon>Eukaryota</taxon>
        <taxon>Viridiplantae</taxon>
        <taxon>Streptophyta</taxon>
        <taxon>Embryophyta</taxon>
        <taxon>Tracheophyta</taxon>
        <taxon>Spermatophyta</taxon>
        <taxon>Magnoliopsida</taxon>
        <taxon>eudicotyledons</taxon>
        <taxon>Gunneridae</taxon>
        <taxon>Pentapetalae</taxon>
        <taxon>asterids</taxon>
        <taxon>campanulids</taxon>
        <taxon>Escalloniales</taxon>
        <taxon>Escalloniaceae</taxon>
        <taxon>Escallonia</taxon>
    </lineage>
</organism>
<protein>
    <recommendedName>
        <fullName evidence="1">F-box domain-containing protein</fullName>
    </recommendedName>
</protein>
<dbReference type="SMART" id="SM00256">
    <property type="entry name" value="FBOX"/>
    <property type="match status" value="1"/>
</dbReference>
<reference evidence="2" key="1">
    <citation type="submission" date="2022-12" db="EMBL/GenBank/DDBJ databases">
        <title>Draft genome assemblies for two species of Escallonia (Escalloniales).</title>
        <authorList>
            <person name="Chanderbali A."/>
            <person name="Dervinis C."/>
            <person name="Anghel I."/>
            <person name="Soltis D."/>
            <person name="Soltis P."/>
            <person name="Zapata F."/>
        </authorList>
    </citation>
    <scope>NUCLEOTIDE SEQUENCE</scope>
    <source>
        <strain evidence="2">UCBG92.1500</strain>
        <tissue evidence="2">Leaf</tissue>
    </source>
</reference>
<evidence type="ECO:0000313" key="2">
    <source>
        <dbReference type="EMBL" id="KAK2967597.1"/>
    </source>
</evidence>
<dbReference type="InterPro" id="IPR001810">
    <property type="entry name" value="F-box_dom"/>
</dbReference>
<keyword evidence="3" id="KW-1185">Reference proteome</keyword>
<sequence>MRKNEEAEIDRYRLPIDLLAYIFVLLTCYKDLAQVSSVCRKWKQGVKQSLARREKLSFTGWTMDDDSITRLVLPAYNLKELDMPKKSQFTLKSKPKRKVQAVVVRAQESLI</sequence>
<dbReference type="EMBL" id="JAVXUO010003001">
    <property type="protein sequence ID" value="KAK2967597.1"/>
    <property type="molecule type" value="Genomic_DNA"/>
</dbReference>
<accession>A0AA88QE84</accession>
<evidence type="ECO:0000313" key="3">
    <source>
        <dbReference type="Proteomes" id="UP001187471"/>
    </source>
</evidence>
<dbReference type="CDD" id="cd09917">
    <property type="entry name" value="F-box_SF"/>
    <property type="match status" value="1"/>
</dbReference>